<sequence length="129" mass="14389">MIALSPLLRTDEAGRVMFWCPGCDEEHVIRVRGGSGPGWGYNGVPDAPTFTPSVLFRSVRFKGGDEEFDRILDTYKFPEERERMLADKRIAWTCHSFVTDGRIQFLGDCSHALAGQTIPLPPFPEASDA</sequence>
<evidence type="ECO:0000313" key="2">
    <source>
        <dbReference type="Proteomes" id="UP000315364"/>
    </source>
</evidence>
<dbReference type="Pfam" id="PF20137">
    <property type="entry name" value="BubE"/>
    <property type="match status" value="1"/>
</dbReference>
<protein>
    <submittedName>
        <fullName evidence="1">Ammonia monooxygenase</fullName>
    </submittedName>
</protein>
<keyword evidence="1" id="KW-0503">Monooxygenase</keyword>
<gene>
    <name evidence="1" type="ORF">FPZ08_06915</name>
</gene>
<keyword evidence="2" id="KW-1185">Reference proteome</keyword>
<reference evidence="1 2" key="1">
    <citation type="submission" date="2019-07" db="EMBL/GenBank/DDBJ databases">
        <title>Full genome sequence of Devosia sp. Gsoil 520.</title>
        <authorList>
            <person name="Im W.-T."/>
        </authorList>
    </citation>
    <scope>NUCLEOTIDE SEQUENCE [LARGE SCALE GENOMIC DNA]</scope>
    <source>
        <strain evidence="1 2">Gsoil 520</strain>
    </source>
</reference>
<dbReference type="OrthoDB" id="5196042at2"/>
<dbReference type="Proteomes" id="UP000315364">
    <property type="component" value="Chromosome"/>
</dbReference>
<accession>A0A5B8LSN3</accession>
<dbReference type="RefSeq" id="WP_146289289.1">
    <property type="nucleotide sequence ID" value="NZ_CP042304.1"/>
</dbReference>
<organism evidence="1 2">
    <name type="scientific">Devosia ginsengisoli</name>
    <dbReference type="NCBI Taxonomy" id="400770"/>
    <lineage>
        <taxon>Bacteria</taxon>
        <taxon>Pseudomonadati</taxon>
        <taxon>Pseudomonadota</taxon>
        <taxon>Alphaproteobacteria</taxon>
        <taxon>Hyphomicrobiales</taxon>
        <taxon>Devosiaceae</taxon>
        <taxon>Devosia</taxon>
    </lineage>
</organism>
<keyword evidence="1" id="KW-0560">Oxidoreductase</keyword>
<dbReference type="GO" id="GO:0004497">
    <property type="term" value="F:monooxygenase activity"/>
    <property type="evidence" value="ECO:0007669"/>
    <property type="project" value="UniProtKB-KW"/>
</dbReference>
<proteinExistence type="predicted"/>
<dbReference type="AlphaFoldDB" id="A0A5B8LSN3"/>
<dbReference type="InterPro" id="IPR045384">
    <property type="entry name" value="DUF6527"/>
</dbReference>
<evidence type="ECO:0000313" key="1">
    <source>
        <dbReference type="EMBL" id="QDZ10502.1"/>
    </source>
</evidence>
<dbReference type="KEGG" id="dea:FPZ08_06915"/>
<name>A0A5B8LSN3_9HYPH</name>
<dbReference type="EMBL" id="CP042304">
    <property type="protein sequence ID" value="QDZ10502.1"/>
    <property type="molecule type" value="Genomic_DNA"/>
</dbReference>